<proteinExistence type="predicted"/>
<dbReference type="InterPro" id="IPR045906">
    <property type="entry name" value="ULK4"/>
</dbReference>
<dbReference type="OrthoDB" id="24822at2759"/>
<feature type="non-terminal residue" evidence="1">
    <location>
        <position position="1"/>
    </location>
</feature>
<sequence length="192" mass="21113">LVSVLTQLTQELLSYSTSDRNAPLLELLQLLDRDLTYVSDIVKKALQVKKTGTGDPELLTNAEKLLQIHKPCVTLVGPLITLLPNEDVSLANMASHNLSLLTQLIGSEGKEILNRNYCLIFSTVLKSADSSKQKILLRSLKRLITADKRNLEVARACNDELLDSLNKIKKSAAIEADVGLVGHIDELLQLFG</sequence>
<evidence type="ECO:0000313" key="2">
    <source>
        <dbReference type="EMBL" id="CAF4485369.1"/>
    </source>
</evidence>
<organism evidence="1 3">
    <name type="scientific">Didymodactylos carnosus</name>
    <dbReference type="NCBI Taxonomy" id="1234261"/>
    <lineage>
        <taxon>Eukaryota</taxon>
        <taxon>Metazoa</taxon>
        <taxon>Spiralia</taxon>
        <taxon>Gnathifera</taxon>
        <taxon>Rotifera</taxon>
        <taxon>Eurotatoria</taxon>
        <taxon>Bdelloidea</taxon>
        <taxon>Philodinida</taxon>
        <taxon>Philodinidae</taxon>
        <taxon>Didymodactylos</taxon>
    </lineage>
</organism>
<evidence type="ECO:0000313" key="3">
    <source>
        <dbReference type="Proteomes" id="UP000663829"/>
    </source>
</evidence>
<accession>A0A816BBN9</accession>
<dbReference type="Proteomes" id="UP000681722">
    <property type="component" value="Unassembled WGS sequence"/>
</dbReference>
<name>A0A816BBN9_9BILA</name>
<reference evidence="1" key="1">
    <citation type="submission" date="2021-02" db="EMBL/GenBank/DDBJ databases">
        <authorList>
            <person name="Nowell W R."/>
        </authorList>
    </citation>
    <scope>NUCLEOTIDE SEQUENCE</scope>
</reference>
<dbReference type="PANTHER" id="PTHR46240">
    <property type="entry name" value="SER/THR PROTEIN KINASE ULK4"/>
    <property type="match status" value="1"/>
</dbReference>
<dbReference type="EMBL" id="CAJNOQ010036777">
    <property type="protein sequence ID" value="CAF1605617.1"/>
    <property type="molecule type" value="Genomic_DNA"/>
</dbReference>
<gene>
    <name evidence="1" type="ORF">GPM918_LOCUS42734</name>
    <name evidence="2" type="ORF">SRO942_LOCUS44046</name>
</gene>
<protein>
    <recommendedName>
        <fullName evidence="4">Cullin-associated and neddylation-dissociated protein 1</fullName>
    </recommendedName>
</protein>
<dbReference type="Proteomes" id="UP000663829">
    <property type="component" value="Unassembled WGS sequence"/>
</dbReference>
<evidence type="ECO:0000313" key="1">
    <source>
        <dbReference type="EMBL" id="CAF1605617.1"/>
    </source>
</evidence>
<keyword evidence="3" id="KW-1185">Reference proteome</keyword>
<evidence type="ECO:0008006" key="4">
    <source>
        <dbReference type="Google" id="ProtNLM"/>
    </source>
</evidence>
<comment type="caution">
    <text evidence="1">The sequence shown here is derived from an EMBL/GenBank/DDBJ whole genome shotgun (WGS) entry which is preliminary data.</text>
</comment>
<dbReference type="PANTHER" id="PTHR46240:SF1">
    <property type="entry name" value="SERINE_THREONINE-PROTEIN KINASE ULK4"/>
    <property type="match status" value="1"/>
</dbReference>
<dbReference type="EMBL" id="CAJOBC010103347">
    <property type="protein sequence ID" value="CAF4485369.1"/>
    <property type="molecule type" value="Genomic_DNA"/>
</dbReference>
<dbReference type="AlphaFoldDB" id="A0A816BBN9"/>